<dbReference type="AlphaFoldDB" id="A0A4S2KZZ0"/>
<evidence type="ECO:0000313" key="1">
    <source>
        <dbReference type="EMBL" id="TGZ53647.1"/>
    </source>
</evidence>
<evidence type="ECO:0000313" key="2">
    <source>
        <dbReference type="Proteomes" id="UP000310200"/>
    </source>
</evidence>
<organism evidence="1 2">
    <name type="scientific">Temnothorax longispinosus</name>
    <dbReference type="NCBI Taxonomy" id="300112"/>
    <lineage>
        <taxon>Eukaryota</taxon>
        <taxon>Metazoa</taxon>
        <taxon>Ecdysozoa</taxon>
        <taxon>Arthropoda</taxon>
        <taxon>Hexapoda</taxon>
        <taxon>Insecta</taxon>
        <taxon>Pterygota</taxon>
        <taxon>Neoptera</taxon>
        <taxon>Endopterygota</taxon>
        <taxon>Hymenoptera</taxon>
        <taxon>Apocrita</taxon>
        <taxon>Aculeata</taxon>
        <taxon>Formicoidea</taxon>
        <taxon>Formicidae</taxon>
        <taxon>Myrmicinae</taxon>
        <taxon>Temnothorax</taxon>
    </lineage>
</organism>
<sequence>MTFFSQIYGNLRRDRDDGGDEARLLIGRMGVRVDILPALCHRRDVGGGRRKRAMETARRGTGAGRIGEKDIEGEEDGRRVTQGIYRGKLHHSGYHGTPETLAVPNCSLIPTGRYIVWSSEEILGVGLFPLDIKPWQVPLCRGGQEYKRTVPISGSINPCGLIRISPLIAVSHTGAPPLLPP</sequence>
<gene>
    <name evidence="1" type="ORF">DBV15_10274</name>
</gene>
<accession>A0A4S2KZZ0</accession>
<reference evidence="1 2" key="1">
    <citation type="journal article" date="2019" name="Philos. Trans. R. Soc. Lond., B, Biol. Sci.">
        <title>Ant behaviour and brain gene expression of defending hosts depend on the ecological success of the intruding social parasite.</title>
        <authorList>
            <person name="Kaur R."/>
            <person name="Stoldt M."/>
            <person name="Jongepier E."/>
            <person name="Feldmeyer B."/>
            <person name="Menzel F."/>
            <person name="Bornberg-Bauer E."/>
            <person name="Foitzik S."/>
        </authorList>
    </citation>
    <scope>NUCLEOTIDE SEQUENCE [LARGE SCALE GENOMIC DNA]</scope>
    <source>
        <tissue evidence="1">Whole body</tissue>
    </source>
</reference>
<name>A0A4S2KZZ0_9HYME</name>
<dbReference type="Proteomes" id="UP000310200">
    <property type="component" value="Unassembled WGS sequence"/>
</dbReference>
<protein>
    <submittedName>
        <fullName evidence="1">Uncharacterized protein</fullName>
    </submittedName>
</protein>
<dbReference type="EMBL" id="QBLH01000975">
    <property type="protein sequence ID" value="TGZ53647.1"/>
    <property type="molecule type" value="Genomic_DNA"/>
</dbReference>
<comment type="caution">
    <text evidence="1">The sequence shown here is derived from an EMBL/GenBank/DDBJ whole genome shotgun (WGS) entry which is preliminary data.</text>
</comment>
<proteinExistence type="predicted"/>
<keyword evidence="2" id="KW-1185">Reference proteome</keyword>